<dbReference type="EMBL" id="WOTH01000011">
    <property type="protein sequence ID" value="NHO53784.1"/>
    <property type="molecule type" value="Genomic_DNA"/>
</dbReference>
<comment type="caution">
    <text evidence="2">The sequence shown here is derived from an EMBL/GenBank/DDBJ whole genome shotgun (WGS) entry which is preliminary data.</text>
</comment>
<dbReference type="Proteomes" id="UP000597459">
    <property type="component" value="Unassembled WGS sequence"/>
</dbReference>
<dbReference type="AlphaFoldDB" id="A0A967EIS7"/>
<dbReference type="Pfam" id="PF01890">
    <property type="entry name" value="CbiG_C"/>
    <property type="match status" value="1"/>
</dbReference>
<evidence type="ECO:0000313" key="2">
    <source>
        <dbReference type="EMBL" id="NHO53784.1"/>
    </source>
</evidence>
<protein>
    <recommendedName>
        <fullName evidence="1">CobE/GbiG C-terminal domain-containing protein</fullName>
    </recommendedName>
</protein>
<feature type="domain" description="CobE/GbiG C-terminal" evidence="1">
    <location>
        <begin position="11"/>
        <end position="128"/>
    </location>
</feature>
<organism evidence="2 3">
    <name type="scientific">Acetobacter estunensis</name>
    <dbReference type="NCBI Taxonomy" id="104097"/>
    <lineage>
        <taxon>Bacteria</taxon>
        <taxon>Pseudomonadati</taxon>
        <taxon>Pseudomonadota</taxon>
        <taxon>Alphaproteobacteria</taxon>
        <taxon>Acetobacterales</taxon>
        <taxon>Acetobacteraceae</taxon>
        <taxon>Acetobacter</taxon>
    </lineage>
</organism>
<dbReference type="Gene3D" id="3.30.420.180">
    <property type="entry name" value="CobE/GbiG C-terminal domain"/>
    <property type="match status" value="1"/>
</dbReference>
<dbReference type="SUPFAM" id="SSF159664">
    <property type="entry name" value="CobE/GbiG C-terminal domain-like"/>
    <property type="match status" value="1"/>
</dbReference>
<dbReference type="PANTHER" id="PTHR37477">
    <property type="entry name" value="COBALT-PRECORRIN-5A HYDROLASE"/>
    <property type="match status" value="1"/>
</dbReference>
<dbReference type="InterPro" id="IPR036518">
    <property type="entry name" value="CobE/GbiG_C_sf"/>
</dbReference>
<dbReference type="GO" id="GO:0009236">
    <property type="term" value="P:cobalamin biosynthetic process"/>
    <property type="evidence" value="ECO:0007669"/>
    <property type="project" value="InterPro"/>
</dbReference>
<dbReference type="InterPro" id="IPR002750">
    <property type="entry name" value="CobE/GbiG_C"/>
</dbReference>
<dbReference type="InterPro" id="IPR052553">
    <property type="entry name" value="CbiG_hydrolase"/>
</dbReference>
<evidence type="ECO:0000259" key="1">
    <source>
        <dbReference type="Pfam" id="PF01890"/>
    </source>
</evidence>
<reference evidence="2" key="1">
    <citation type="submission" date="2019-11" db="EMBL/GenBank/DDBJ databases">
        <title>Description of new Acetobacter species.</title>
        <authorList>
            <person name="Cleenwerck I."/>
            <person name="Sombolestani A.S."/>
        </authorList>
    </citation>
    <scope>NUCLEOTIDE SEQUENCE</scope>
    <source>
        <strain evidence="2">LMG 1626</strain>
    </source>
</reference>
<keyword evidence="3" id="KW-1185">Reference proteome</keyword>
<accession>A0A967EIS7</accession>
<gene>
    <name evidence="2" type="ORF">GOB87_07375</name>
</gene>
<proteinExistence type="predicted"/>
<dbReference type="PANTHER" id="PTHR37477:SF1">
    <property type="entry name" value="COBALT-PRECORRIN-5A HYDROLASE"/>
    <property type="match status" value="1"/>
</dbReference>
<name>A0A967EIS7_9PROT</name>
<evidence type="ECO:0000313" key="3">
    <source>
        <dbReference type="Proteomes" id="UP000597459"/>
    </source>
</evidence>
<sequence length="138" mass="14301">MVRGEGDGRMIVAGIGCRPGISADNVVELVAQMQQQAGVSANVLAIPAFRQEEPGLAEAAERLSLPVRVLDLEILRSRQGECVSVSDAARKAHGLASVAEACALAGAGKGSILLAPREKGRDVTCALAKRLVRTGDES</sequence>